<proteinExistence type="predicted"/>
<keyword evidence="5" id="KW-0040">ANK repeat</keyword>
<gene>
    <name evidence="9" type="ORF">CDL12_18472</name>
</gene>
<keyword evidence="2 7" id="KW-0812">Transmembrane</keyword>
<evidence type="ECO:0000256" key="7">
    <source>
        <dbReference type="SAM" id="Phobius"/>
    </source>
</evidence>
<dbReference type="Pfam" id="PF13962">
    <property type="entry name" value="PGG"/>
    <property type="match status" value="1"/>
</dbReference>
<comment type="subcellular location">
    <subcellularLocation>
        <location evidence="1">Membrane</location>
        <topology evidence="1">Multi-pass membrane protein</topology>
    </subcellularLocation>
</comment>
<comment type="caution">
    <text evidence="9">The sequence shown here is derived from an EMBL/GenBank/DDBJ whole genome shotgun (WGS) entry which is preliminary data.</text>
</comment>
<dbReference type="AlphaFoldDB" id="A0A2G9GUI2"/>
<dbReference type="InterPro" id="IPR026961">
    <property type="entry name" value="PGG_dom"/>
</dbReference>
<protein>
    <recommendedName>
        <fullName evidence="8">PGG domain-containing protein</fullName>
    </recommendedName>
</protein>
<evidence type="ECO:0000259" key="8">
    <source>
        <dbReference type="Pfam" id="PF13962"/>
    </source>
</evidence>
<evidence type="ECO:0000256" key="5">
    <source>
        <dbReference type="ARBA" id="ARBA00023043"/>
    </source>
</evidence>
<evidence type="ECO:0000256" key="3">
    <source>
        <dbReference type="ARBA" id="ARBA00022737"/>
    </source>
</evidence>
<keyword evidence="10" id="KW-1185">Reference proteome</keyword>
<name>A0A2G9GUI2_9LAMI</name>
<keyword evidence="3" id="KW-0677">Repeat</keyword>
<dbReference type="STRING" id="429701.A0A2G9GUI2"/>
<dbReference type="Proteomes" id="UP000231279">
    <property type="component" value="Unassembled WGS sequence"/>
</dbReference>
<evidence type="ECO:0000256" key="6">
    <source>
        <dbReference type="ARBA" id="ARBA00023136"/>
    </source>
</evidence>
<accession>A0A2G9GUI2</accession>
<dbReference type="GO" id="GO:0005886">
    <property type="term" value="C:plasma membrane"/>
    <property type="evidence" value="ECO:0007669"/>
    <property type="project" value="TreeGrafter"/>
</dbReference>
<reference evidence="10" key="1">
    <citation type="journal article" date="2018" name="Gigascience">
        <title>Genome assembly of the Pink Ipe (Handroanthus impetiginosus, Bignoniaceae), a highly valued, ecologically keystone Neotropical timber forest tree.</title>
        <authorList>
            <person name="Silva-Junior O.B."/>
            <person name="Grattapaglia D."/>
            <person name="Novaes E."/>
            <person name="Collevatti R.G."/>
        </authorList>
    </citation>
    <scope>NUCLEOTIDE SEQUENCE [LARGE SCALE GENOMIC DNA]</scope>
    <source>
        <strain evidence="10">cv. UFG-1</strain>
    </source>
</reference>
<evidence type="ECO:0000256" key="4">
    <source>
        <dbReference type="ARBA" id="ARBA00022989"/>
    </source>
</evidence>
<feature type="transmembrane region" description="Helical" evidence="7">
    <location>
        <begin position="27"/>
        <end position="49"/>
    </location>
</feature>
<evidence type="ECO:0000256" key="1">
    <source>
        <dbReference type="ARBA" id="ARBA00004141"/>
    </source>
</evidence>
<feature type="transmembrane region" description="Helical" evidence="7">
    <location>
        <begin position="56"/>
        <end position="76"/>
    </location>
</feature>
<keyword evidence="6 7" id="KW-0472">Membrane</keyword>
<dbReference type="PANTHER" id="PTHR24186">
    <property type="entry name" value="PROTEIN PHOSPHATASE 1 REGULATORY SUBUNIT"/>
    <property type="match status" value="1"/>
</dbReference>
<evidence type="ECO:0000313" key="9">
    <source>
        <dbReference type="EMBL" id="PIN08947.1"/>
    </source>
</evidence>
<feature type="domain" description="PGG" evidence="8">
    <location>
        <begin position="1"/>
        <end position="80"/>
    </location>
</feature>
<evidence type="ECO:0000313" key="10">
    <source>
        <dbReference type="Proteomes" id="UP000231279"/>
    </source>
</evidence>
<keyword evidence="4 7" id="KW-1133">Transmembrane helix</keyword>
<evidence type="ECO:0000256" key="2">
    <source>
        <dbReference type="ARBA" id="ARBA00022692"/>
    </source>
</evidence>
<sequence length="139" mass="16228">MAFQAGVNPPARFSIMPRNYPERYTRFYIVNTMSFIASLSIILLLMSGLPLRQKKFMWILMVTTWIAITTITISYLESTYSLTTPDVENLLWYVMSYSLCVWIGLMALLLIGHTIRLIIKLVKKLRKIVMTRQRRMVAD</sequence>
<feature type="transmembrane region" description="Helical" evidence="7">
    <location>
        <begin position="96"/>
        <end position="119"/>
    </location>
</feature>
<organism evidence="9 10">
    <name type="scientific">Handroanthus impetiginosus</name>
    <dbReference type="NCBI Taxonomy" id="429701"/>
    <lineage>
        <taxon>Eukaryota</taxon>
        <taxon>Viridiplantae</taxon>
        <taxon>Streptophyta</taxon>
        <taxon>Embryophyta</taxon>
        <taxon>Tracheophyta</taxon>
        <taxon>Spermatophyta</taxon>
        <taxon>Magnoliopsida</taxon>
        <taxon>eudicotyledons</taxon>
        <taxon>Gunneridae</taxon>
        <taxon>Pentapetalae</taxon>
        <taxon>asterids</taxon>
        <taxon>lamiids</taxon>
        <taxon>Lamiales</taxon>
        <taxon>Bignoniaceae</taxon>
        <taxon>Crescentiina</taxon>
        <taxon>Tabebuia alliance</taxon>
        <taxon>Handroanthus</taxon>
    </lineage>
</organism>
<dbReference type="EMBL" id="NKXS01003661">
    <property type="protein sequence ID" value="PIN08947.1"/>
    <property type="molecule type" value="Genomic_DNA"/>
</dbReference>
<dbReference type="PANTHER" id="PTHR24186:SF37">
    <property type="entry name" value="PGG DOMAIN-CONTAINING PROTEIN"/>
    <property type="match status" value="1"/>
</dbReference>